<reference evidence="4 5" key="1">
    <citation type="submission" date="2017-09" db="EMBL/GenBank/DDBJ databases">
        <title>Biodiversity and function of Thalassospira species in the particle-attached aromatic-hydrocarbon-degrading consortia from the surface seawater of the South China Sea.</title>
        <authorList>
            <person name="Dong C."/>
            <person name="Liu R."/>
            <person name="Shao Z."/>
        </authorList>
    </citation>
    <scope>NUCLEOTIDE SEQUENCE [LARGE SCALE GENOMIC DNA]</scope>
    <source>
        <strain evidence="4 5">CSC1P2</strain>
    </source>
</reference>
<dbReference type="PANTHER" id="PTHR30545:SF2">
    <property type="entry name" value="SUGAR FERMENTATION STIMULATION PROTEIN A"/>
    <property type="match status" value="1"/>
</dbReference>
<comment type="similarity">
    <text evidence="1">Belongs to the SfsA family.</text>
</comment>
<accession>A0A2N3KRE7</accession>
<dbReference type="InterPro" id="IPR040452">
    <property type="entry name" value="SfsA_C"/>
</dbReference>
<evidence type="ECO:0000313" key="5">
    <source>
        <dbReference type="Proteomes" id="UP000233597"/>
    </source>
</evidence>
<dbReference type="InterPro" id="IPR041465">
    <property type="entry name" value="SfsA_N"/>
</dbReference>
<dbReference type="GO" id="GO:0003677">
    <property type="term" value="F:DNA binding"/>
    <property type="evidence" value="ECO:0007669"/>
    <property type="project" value="InterPro"/>
</dbReference>
<dbReference type="InterPro" id="IPR005224">
    <property type="entry name" value="SfsA"/>
</dbReference>
<dbReference type="Pfam" id="PF03749">
    <property type="entry name" value="SfsA"/>
    <property type="match status" value="1"/>
</dbReference>
<gene>
    <name evidence="1" type="primary">sfsA</name>
    <name evidence="4" type="ORF">COO20_15665</name>
</gene>
<protein>
    <recommendedName>
        <fullName evidence="1">Sugar fermentation stimulation protein homolog</fullName>
    </recommendedName>
</protein>
<evidence type="ECO:0000256" key="1">
    <source>
        <dbReference type="HAMAP-Rule" id="MF_00095"/>
    </source>
</evidence>
<feature type="domain" description="SfsA N-terminal OB" evidence="3">
    <location>
        <begin position="13"/>
        <end position="79"/>
    </location>
</feature>
<name>A0A2N3KRE7_9PROT</name>
<dbReference type="Gene3D" id="3.40.1350.60">
    <property type="match status" value="1"/>
</dbReference>
<dbReference type="Pfam" id="PF17746">
    <property type="entry name" value="SfsA_N"/>
    <property type="match status" value="1"/>
</dbReference>
<dbReference type="CDD" id="cd22359">
    <property type="entry name" value="SfsA-like_bacterial"/>
    <property type="match status" value="1"/>
</dbReference>
<dbReference type="PANTHER" id="PTHR30545">
    <property type="entry name" value="SUGAR FERMENTATION STIMULATION PROTEIN A"/>
    <property type="match status" value="1"/>
</dbReference>
<feature type="domain" description="Sugar fermentation stimulation protein C-terminal" evidence="2">
    <location>
        <begin position="83"/>
        <end position="223"/>
    </location>
</feature>
<dbReference type="Proteomes" id="UP000233597">
    <property type="component" value="Unassembled WGS sequence"/>
</dbReference>
<dbReference type="Gene3D" id="2.40.50.580">
    <property type="match status" value="1"/>
</dbReference>
<sequence>MQLPSPLIHGKLIMRYKRFLADIELDNGEIVTAHCANPGAMTGLKDAGISVWLSTSDNPKRKLKHSWELCKVGDAMVGINTAHPNAIVEEAILTGKIPELAGYETLKREVKYGQNSRIDILLSDPQKGLCYVEVKNVHLKRDDAVPGLAEFPDAVTKRGAKHLDEMAEMVAQGHRAVMFYLIQRTDCAAFILASDIDPHYAARFASATQNGVEAIAYDCAIDTSSVTVNEKRPILPVPTA</sequence>
<comment type="caution">
    <text evidence="4">The sequence shown here is derived from an EMBL/GenBank/DDBJ whole genome shotgun (WGS) entry which is preliminary data.</text>
</comment>
<evidence type="ECO:0000259" key="3">
    <source>
        <dbReference type="Pfam" id="PF17746"/>
    </source>
</evidence>
<organism evidence="4 5">
    <name type="scientific">Thalassospira marina</name>
    <dbReference type="NCBI Taxonomy" id="2048283"/>
    <lineage>
        <taxon>Bacteria</taxon>
        <taxon>Pseudomonadati</taxon>
        <taxon>Pseudomonadota</taxon>
        <taxon>Alphaproteobacteria</taxon>
        <taxon>Rhodospirillales</taxon>
        <taxon>Thalassospiraceae</taxon>
        <taxon>Thalassospira</taxon>
    </lineage>
</organism>
<dbReference type="HAMAP" id="MF_00095">
    <property type="entry name" value="SfsA"/>
    <property type="match status" value="1"/>
</dbReference>
<proteinExistence type="inferred from homology"/>
<dbReference type="OrthoDB" id="9802365at2"/>
<evidence type="ECO:0000313" key="4">
    <source>
        <dbReference type="EMBL" id="PKR53111.1"/>
    </source>
</evidence>
<dbReference type="EMBL" id="NWTK01000010">
    <property type="protein sequence ID" value="PKR53111.1"/>
    <property type="molecule type" value="Genomic_DNA"/>
</dbReference>
<evidence type="ECO:0000259" key="2">
    <source>
        <dbReference type="Pfam" id="PF03749"/>
    </source>
</evidence>
<dbReference type="AlphaFoldDB" id="A0A2N3KRE7"/>
<dbReference type="NCBIfam" id="TIGR00230">
    <property type="entry name" value="sfsA"/>
    <property type="match status" value="1"/>
</dbReference>
<dbReference type="RefSeq" id="WP_101268216.1">
    <property type="nucleotide sequence ID" value="NZ_NWTK01000010.1"/>
</dbReference>